<protein>
    <submittedName>
        <fullName evidence="2">Uncharacterized protein</fullName>
    </submittedName>
</protein>
<organism evidence="2 3">
    <name type="scientific">Schistosoma mattheei</name>
    <dbReference type="NCBI Taxonomy" id="31246"/>
    <lineage>
        <taxon>Eukaryota</taxon>
        <taxon>Metazoa</taxon>
        <taxon>Spiralia</taxon>
        <taxon>Lophotrochozoa</taxon>
        <taxon>Platyhelminthes</taxon>
        <taxon>Trematoda</taxon>
        <taxon>Digenea</taxon>
        <taxon>Strigeidida</taxon>
        <taxon>Schistosomatoidea</taxon>
        <taxon>Schistosomatidae</taxon>
        <taxon>Schistosoma</taxon>
    </lineage>
</organism>
<evidence type="ECO:0000256" key="1">
    <source>
        <dbReference type="SAM" id="Phobius"/>
    </source>
</evidence>
<reference evidence="2 3" key="1">
    <citation type="submission" date="2018-11" db="EMBL/GenBank/DDBJ databases">
        <authorList>
            <consortium name="Pathogen Informatics"/>
        </authorList>
    </citation>
    <scope>NUCLEOTIDE SEQUENCE [LARGE SCALE GENOMIC DNA]</scope>
    <source>
        <strain>Denwood</strain>
        <strain evidence="3">Zambia</strain>
    </source>
</reference>
<dbReference type="Proteomes" id="UP000269396">
    <property type="component" value="Unassembled WGS sequence"/>
</dbReference>
<name>A0A3P8GMP3_9TREM</name>
<dbReference type="AlphaFoldDB" id="A0A3P8GMP3"/>
<evidence type="ECO:0000313" key="2">
    <source>
        <dbReference type="EMBL" id="VDP32086.1"/>
    </source>
</evidence>
<keyword evidence="1" id="KW-1133">Transmembrane helix</keyword>
<proteinExistence type="predicted"/>
<accession>A0A3P8GMP3</accession>
<sequence length="94" mass="9649">MSQQASHHGAGKSESRGLGDIWVSSILIGFSSSISSSSFSGISFLSIGSHDSNWVLHLTILCTISVSSAVSFTVAVFNGSVDETSSTIGLPTAL</sequence>
<evidence type="ECO:0000313" key="3">
    <source>
        <dbReference type="Proteomes" id="UP000269396"/>
    </source>
</evidence>
<keyword evidence="3" id="KW-1185">Reference proteome</keyword>
<dbReference type="EMBL" id="UZAL01027379">
    <property type="protein sequence ID" value="VDP32086.1"/>
    <property type="molecule type" value="Genomic_DNA"/>
</dbReference>
<gene>
    <name evidence="2" type="ORF">SMTD_LOCUS6075</name>
</gene>
<keyword evidence="1" id="KW-0812">Transmembrane</keyword>
<keyword evidence="1" id="KW-0472">Membrane</keyword>
<feature type="transmembrane region" description="Helical" evidence="1">
    <location>
        <begin position="54"/>
        <end position="77"/>
    </location>
</feature>
<feature type="transmembrane region" description="Helical" evidence="1">
    <location>
        <begin position="21"/>
        <end position="48"/>
    </location>
</feature>